<protein>
    <recommendedName>
        <fullName evidence="7">Rhodopsin domain-containing protein</fullName>
    </recommendedName>
</protein>
<evidence type="ECO:0000313" key="9">
    <source>
        <dbReference type="Proteomes" id="UP000244855"/>
    </source>
</evidence>
<sequence>MRADSTESIIISVIACMVLSGFRVIGRFASRFLKKTPIGVRDWLILGGLAGAFAISIIIIQAAKRGLGKHVEIVGLAGVRQLLLYSYIGEIFYSISFLLIKMSTLFFYRQIFGSRFMNLATTGISIFVVL</sequence>
<accession>A0A2V1DPB1</accession>
<organism evidence="8 9">
    <name type="scientific">Periconia macrospinosa</name>
    <dbReference type="NCBI Taxonomy" id="97972"/>
    <lineage>
        <taxon>Eukaryota</taxon>
        <taxon>Fungi</taxon>
        <taxon>Dikarya</taxon>
        <taxon>Ascomycota</taxon>
        <taxon>Pezizomycotina</taxon>
        <taxon>Dothideomycetes</taxon>
        <taxon>Pleosporomycetidae</taxon>
        <taxon>Pleosporales</taxon>
        <taxon>Massarineae</taxon>
        <taxon>Periconiaceae</taxon>
        <taxon>Periconia</taxon>
    </lineage>
</organism>
<keyword evidence="4 6" id="KW-0472">Membrane</keyword>
<evidence type="ECO:0000256" key="1">
    <source>
        <dbReference type="ARBA" id="ARBA00004141"/>
    </source>
</evidence>
<dbReference type="OrthoDB" id="3934549at2759"/>
<feature type="transmembrane region" description="Helical" evidence="6">
    <location>
        <begin position="83"/>
        <end position="108"/>
    </location>
</feature>
<feature type="transmembrane region" description="Helical" evidence="6">
    <location>
        <begin position="43"/>
        <end position="63"/>
    </location>
</feature>
<dbReference type="Pfam" id="PF20684">
    <property type="entry name" value="Fung_rhodopsin"/>
    <property type="match status" value="1"/>
</dbReference>
<evidence type="ECO:0000256" key="2">
    <source>
        <dbReference type="ARBA" id="ARBA00022692"/>
    </source>
</evidence>
<keyword evidence="2 6" id="KW-0812">Transmembrane</keyword>
<dbReference type="STRING" id="97972.A0A2V1DPB1"/>
<evidence type="ECO:0000256" key="6">
    <source>
        <dbReference type="SAM" id="Phobius"/>
    </source>
</evidence>
<feature type="transmembrane region" description="Helical" evidence="6">
    <location>
        <begin position="6"/>
        <end position="22"/>
    </location>
</feature>
<evidence type="ECO:0000256" key="4">
    <source>
        <dbReference type="ARBA" id="ARBA00023136"/>
    </source>
</evidence>
<keyword evidence="9" id="KW-1185">Reference proteome</keyword>
<evidence type="ECO:0000313" key="8">
    <source>
        <dbReference type="EMBL" id="PVH99805.1"/>
    </source>
</evidence>
<name>A0A2V1DPB1_9PLEO</name>
<proteinExistence type="inferred from homology"/>
<dbReference type="AlphaFoldDB" id="A0A2V1DPB1"/>
<dbReference type="Proteomes" id="UP000244855">
    <property type="component" value="Unassembled WGS sequence"/>
</dbReference>
<dbReference type="PANTHER" id="PTHR33048">
    <property type="entry name" value="PTH11-LIKE INTEGRAL MEMBRANE PROTEIN (AFU_ORTHOLOGUE AFUA_5G11245)"/>
    <property type="match status" value="1"/>
</dbReference>
<evidence type="ECO:0000256" key="3">
    <source>
        <dbReference type="ARBA" id="ARBA00022989"/>
    </source>
</evidence>
<dbReference type="PANTHER" id="PTHR33048:SF47">
    <property type="entry name" value="INTEGRAL MEMBRANE PROTEIN-RELATED"/>
    <property type="match status" value="1"/>
</dbReference>
<comment type="subcellular location">
    <subcellularLocation>
        <location evidence="1">Membrane</location>
        <topology evidence="1">Multi-pass membrane protein</topology>
    </subcellularLocation>
</comment>
<evidence type="ECO:0000256" key="5">
    <source>
        <dbReference type="ARBA" id="ARBA00038359"/>
    </source>
</evidence>
<reference evidence="8 9" key="1">
    <citation type="journal article" date="2018" name="Sci. Rep.">
        <title>Comparative genomics provides insights into the lifestyle and reveals functional heterogeneity of dark septate endophytic fungi.</title>
        <authorList>
            <person name="Knapp D.G."/>
            <person name="Nemeth J.B."/>
            <person name="Barry K."/>
            <person name="Hainaut M."/>
            <person name="Henrissat B."/>
            <person name="Johnson J."/>
            <person name="Kuo A."/>
            <person name="Lim J.H.P."/>
            <person name="Lipzen A."/>
            <person name="Nolan M."/>
            <person name="Ohm R.A."/>
            <person name="Tamas L."/>
            <person name="Grigoriev I.V."/>
            <person name="Spatafora J.W."/>
            <person name="Nagy L.G."/>
            <person name="Kovacs G.M."/>
        </authorList>
    </citation>
    <scope>NUCLEOTIDE SEQUENCE [LARGE SCALE GENOMIC DNA]</scope>
    <source>
        <strain evidence="8 9">DSE2036</strain>
    </source>
</reference>
<dbReference type="GO" id="GO:0016020">
    <property type="term" value="C:membrane"/>
    <property type="evidence" value="ECO:0007669"/>
    <property type="project" value="UniProtKB-SubCell"/>
</dbReference>
<gene>
    <name evidence="8" type="ORF">DM02DRAFT_656087</name>
</gene>
<dbReference type="InterPro" id="IPR049326">
    <property type="entry name" value="Rhodopsin_dom_fungi"/>
</dbReference>
<feature type="domain" description="Rhodopsin" evidence="7">
    <location>
        <begin position="27"/>
        <end position="130"/>
    </location>
</feature>
<comment type="similarity">
    <text evidence="5">Belongs to the SAT4 family.</text>
</comment>
<keyword evidence="3 6" id="KW-1133">Transmembrane helix</keyword>
<dbReference type="InterPro" id="IPR052337">
    <property type="entry name" value="SAT4-like"/>
</dbReference>
<evidence type="ECO:0000259" key="7">
    <source>
        <dbReference type="Pfam" id="PF20684"/>
    </source>
</evidence>
<dbReference type="EMBL" id="KZ805385">
    <property type="protein sequence ID" value="PVH99805.1"/>
    <property type="molecule type" value="Genomic_DNA"/>
</dbReference>